<name>A0A7S4I4D4_9STRA</name>
<keyword evidence="1" id="KW-0472">Membrane</keyword>
<proteinExistence type="predicted"/>
<keyword evidence="1" id="KW-1133">Transmembrane helix</keyword>
<dbReference type="EMBL" id="HBKQ01010875">
    <property type="protein sequence ID" value="CAE2218245.1"/>
    <property type="molecule type" value="Transcribed_RNA"/>
</dbReference>
<dbReference type="AlphaFoldDB" id="A0A7S4I4D4"/>
<evidence type="ECO:0000256" key="1">
    <source>
        <dbReference type="SAM" id="Phobius"/>
    </source>
</evidence>
<evidence type="ECO:0000313" key="2">
    <source>
        <dbReference type="EMBL" id="CAE2218245.1"/>
    </source>
</evidence>
<accession>A0A7S4I4D4</accession>
<reference evidence="2" key="1">
    <citation type="submission" date="2021-01" db="EMBL/GenBank/DDBJ databases">
        <authorList>
            <person name="Corre E."/>
            <person name="Pelletier E."/>
            <person name="Niang G."/>
            <person name="Scheremetjew M."/>
            <person name="Finn R."/>
            <person name="Kale V."/>
            <person name="Holt S."/>
            <person name="Cochrane G."/>
            <person name="Meng A."/>
            <person name="Brown T."/>
            <person name="Cohen L."/>
        </authorList>
    </citation>
    <scope>NUCLEOTIDE SEQUENCE</scope>
    <source>
        <strain evidence="2">Isolate 1302-5</strain>
    </source>
</reference>
<gene>
    <name evidence="2" type="ORF">OAUR00152_LOCUS7306</name>
</gene>
<organism evidence="2">
    <name type="scientific">Odontella aurita</name>
    <dbReference type="NCBI Taxonomy" id="265563"/>
    <lineage>
        <taxon>Eukaryota</taxon>
        <taxon>Sar</taxon>
        <taxon>Stramenopiles</taxon>
        <taxon>Ochrophyta</taxon>
        <taxon>Bacillariophyta</taxon>
        <taxon>Mediophyceae</taxon>
        <taxon>Biddulphiophycidae</taxon>
        <taxon>Eupodiscales</taxon>
        <taxon>Odontellaceae</taxon>
        <taxon>Odontella</taxon>
    </lineage>
</organism>
<protein>
    <submittedName>
        <fullName evidence="2">Uncharacterized protein</fullName>
    </submittedName>
</protein>
<feature type="transmembrane region" description="Helical" evidence="1">
    <location>
        <begin position="138"/>
        <end position="158"/>
    </location>
</feature>
<sequence>MDRTSVEQCGATSEQENERLVAATESLNRSASEEDIQLHGEDTTCIIPTATAIAVAVPVQRSERIQGMRTAAVEESQEQSAASECISHIPNALSSEIVTATVIPIASQVERVYTEPKDGAGEIHSLEWWAMQIKYVKATLATLTFTVLCLSVALGVVLSPRACSSPTSLGVTDFLGVYEQTDADRGYWSQAEIVYDFGNFRWRVANGVSWSMHWANGKLRTGKDCPFGELFVGVNTVCDGRRAGPARVHALTFNGNIFQRVVI</sequence>
<keyword evidence="1" id="KW-0812">Transmembrane</keyword>